<keyword evidence="2" id="KW-1185">Reference proteome</keyword>
<gene>
    <name evidence="1" type="ORF">MNVM_12180</name>
</gene>
<protein>
    <recommendedName>
        <fullName evidence="3">PD-(D/E)XK motif protein</fullName>
    </recommendedName>
</protein>
<accession>A0A7I7JJS2</accession>
<dbReference type="AlphaFoldDB" id="A0A7I7JJS2"/>
<dbReference type="EMBL" id="AP022562">
    <property type="protein sequence ID" value="BBX12137.1"/>
    <property type="molecule type" value="Genomic_DNA"/>
</dbReference>
<dbReference type="InterPro" id="IPR025534">
    <property type="entry name" value="DUF4420"/>
</dbReference>
<reference evidence="1 2" key="1">
    <citation type="journal article" date="2019" name="Emerg. Microbes Infect.">
        <title>Comprehensive subspecies identification of 175 nontuberculous mycobacteria species based on 7547 genomic profiles.</title>
        <authorList>
            <person name="Matsumoto Y."/>
            <person name="Kinjo T."/>
            <person name="Motooka D."/>
            <person name="Nabeya D."/>
            <person name="Jung N."/>
            <person name="Uechi K."/>
            <person name="Horii T."/>
            <person name="Iida T."/>
            <person name="Fujita J."/>
            <person name="Nakamura S."/>
        </authorList>
    </citation>
    <scope>NUCLEOTIDE SEQUENCE [LARGE SCALE GENOMIC DNA]</scope>
    <source>
        <strain evidence="1 2">JCM 6391</strain>
    </source>
</reference>
<proteinExistence type="predicted"/>
<name>A0A7I7JJS2_9MYCO</name>
<sequence length="321" mass="35499">MSADPKRHLSRSALDEYLYNPSPAVVTIPGVPNCRLVVDPERRRIALQSPYDGLPVPALDLEYAELKAVSTGGTQWYELSIQYARHPHESYLFLSDIADLIQQEGCSFEEATMSAVATFEQILAHSRSLSRERQIGLFGELIFLLSCIQATTAGESIAAWKGYAPHEHDFVFPTGAFEVKTTTTETRRHRISSLDQLSPLPDSPLWLVSIQLTSASPATGRTLAQVVEEARRLADDDPELDKSLARAGWRDRDSATYRTPYRLRSTPVAYAIRGDFPALTRPAIARGCRNPELIVDASYIVDVTGLTANEPPSPANLFTRG</sequence>
<dbReference type="Pfam" id="PF14390">
    <property type="entry name" value="DUF4420"/>
    <property type="match status" value="1"/>
</dbReference>
<dbReference type="KEGG" id="mnm:MNVM_12180"/>
<evidence type="ECO:0000313" key="1">
    <source>
        <dbReference type="EMBL" id="BBX12137.1"/>
    </source>
</evidence>
<organism evidence="1 2">
    <name type="scientific">Mycobacterium novum</name>
    <dbReference type="NCBI Taxonomy" id="2492438"/>
    <lineage>
        <taxon>Bacteria</taxon>
        <taxon>Bacillati</taxon>
        <taxon>Actinomycetota</taxon>
        <taxon>Actinomycetes</taxon>
        <taxon>Mycobacteriales</taxon>
        <taxon>Mycobacteriaceae</taxon>
        <taxon>Mycobacterium</taxon>
    </lineage>
</organism>
<evidence type="ECO:0008006" key="3">
    <source>
        <dbReference type="Google" id="ProtNLM"/>
    </source>
</evidence>
<evidence type="ECO:0000313" key="2">
    <source>
        <dbReference type="Proteomes" id="UP000466997"/>
    </source>
</evidence>
<dbReference type="Proteomes" id="UP000466997">
    <property type="component" value="Chromosome"/>
</dbReference>